<sequence>MLVGDDGGARPLDSPLFRARCWNAKRVNQFVQSAQRCEDFNSETFRPISELGRRRIIAVGDLHGDMESALSVLRMANVVDENGKWVGNNTVLVQTGNVIDQGPDTKDLLSLFPRLAQEANRVGGRVIQLLGEHEIMNMMGDLRFVKERPDEFLSPESRAITFSSTGYLGFRLFNLPLAHRVGHTVFAHSGIAPRWAASGIQTINRLAKSGLSDYALKSNSSPHADQLAILGASGPTQYANYTESSESIACNTLWSALSIMNVQRMVIGRQLQKDGKITSRCGARLLFINTGISSAIAGKQSALEILPDGEVRAIYPSGSVTITL</sequence>
<dbReference type="Pfam" id="PF00149">
    <property type="entry name" value="Metallophos"/>
    <property type="match status" value="1"/>
</dbReference>
<accession>A0A4P9XVA8</accession>
<evidence type="ECO:0000313" key="3">
    <source>
        <dbReference type="Proteomes" id="UP000271241"/>
    </source>
</evidence>
<reference evidence="3" key="1">
    <citation type="journal article" date="2018" name="Nat. Microbiol.">
        <title>Leveraging single-cell genomics to expand the fungal tree of life.</title>
        <authorList>
            <person name="Ahrendt S.R."/>
            <person name="Quandt C.A."/>
            <person name="Ciobanu D."/>
            <person name="Clum A."/>
            <person name="Salamov A."/>
            <person name="Andreopoulos B."/>
            <person name="Cheng J.F."/>
            <person name="Woyke T."/>
            <person name="Pelin A."/>
            <person name="Henrissat B."/>
            <person name="Reynolds N.K."/>
            <person name="Benny G.L."/>
            <person name="Smith M.E."/>
            <person name="James T.Y."/>
            <person name="Grigoriev I.V."/>
        </authorList>
    </citation>
    <scope>NUCLEOTIDE SEQUENCE [LARGE SCALE GENOMIC DNA]</scope>
    <source>
        <strain evidence="3">RSA 1356</strain>
    </source>
</reference>
<feature type="domain" description="Calcineurin-like phosphoesterase" evidence="1">
    <location>
        <begin position="55"/>
        <end position="249"/>
    </location>
</feature>
<dbReference type="GO" id="GO:0016787">
    <property type="term" value="F:hydrolase activity"/>
    <property type="evidence" value="ECO:0007669"/>
    <property type="project" value="InterPro"/>
</dbReference>
<proteinExistence type="predicted"/>
<organism evidence="2 3">
    <name type="scientific">Thamnocephalis sphaerospora</name>
    <dbReference type="NCBI Taxonomy" id="78915"/>
    <lineage>
        <taxon>Eukaryota</taxon>
        <taxon>Fungi</taxon>
        <taxon>Fungi incertae sedis</taxon>
        <taxon>Zoopagomycota</taxon>
        <taxon>Zoopagomycotina</taxon>
        <taxon>Zoopagomycetes</taxon>
        <taxon>Zoopagales</taxon>
        <taxon>Sigmoideomycetaceae</taxon>
        <taxon>Thamnocephalis</taxon>
    </lineage>
</organism>
<dbReference type="STRING" id="78915.A0A4P9XVA8"/>
<dbReference type="PANTHER" id="PTHR46546">
    <property type="entry name" value="SHEWANELLA-LIKE PROTEIN PHOSPHATASE 1"/>
    <property type="match status" value="1"/>
</dbReference>
<name>A0A4P9XVA8_9FUNG</name>
<dbReference type="InterPro" id="IPR029052">
    <property type="entry name" value="Metallo-depent_PP-like"/>
</dbReference>
<dbReference type="EMBL" id="KZ992464">
    <property type="protein sequence ID" value="RKP10214.1"/>
    <property type="molecule type" value="Genomic_DNA"/>
</dbReference>
<dbReference type="Proteomes" id="UP000271241">
    <property type="component" value="Unassembled WGS sequence"/>
</dbReference>
<protein>
    <submittedName>
        <fullName evidence="2">Metallo-dependent phosphatase-like protein</fullName>
    </submittedName>
</protein>
<evidence type="ECO:0000313" key="2">
    <source>
        <dbReference type="EMBL" id="RKP10214.1"/>
    </source>
</evidence>
<dbReference type="AlphaFoldDB" id="A0A4P9XVA8"/>
<evidence type="ECO:0000259" key="1">
    <source>
        <dbReference type="Pfam" id="PF00149"/>
    </source>
</evidence>
<gene>
    <name evidence="2" type="ORF">THASP1DRAFT_13144</name>
</gene>
<dbReference type="Gene3D" id="3.60.21.10">
    <property type="match status" value="1"/>
</dbReference>
<dbReference type="SUPFAM" id="SSF56300">
    <property type="entry name" value="Metallo-dependent phosphatases"/>
    <property type="match status" value="1"/>
</dbReference>
<keyword evidence="3" id="KW-1185">Reference proteome</keyword>
<dbReference type="OrthoDB" id="5976022at2759"/>
<dbReference type="InterPro" id="IPR004843">
    <property type="entry name" value="Calcineurin-like_PHP"/>
</dbReference>
<dbReference type="PANTHER" id="PTHR46546:SF4">
    <property type="entry name" value="SHEWANELLA-LIKE PROTEIN PHOSPHATASE 1"/>
    <property type="match status" value="1"/>
</dbReference>